<accession>A0A1Y1ICH1</accession>
<dbReference type="OrthoDB" id="282149at2759"/>
<dbReference type="PANTHER" id="PTHR28627">
    <property type="entry name" value="CYTOCHROME C OXIDASE ASSEMBLY FACTOR 5"/>
    <property type="match status" value="1"/>
</dbReference>
<dbReference type="Proteomes" id="UP000054558">
    <property type="component" value="Unassembled WGS sequence"/>
</dbReference>
<dbReference type="InterPro" id="IPR018793">
    <property type="entry name" value="Cyt_c_oxidase_assmbl_Pet191"/>
</dbReference>
<keyword evidence="4" id="KW-1185">Reference proteome</keyword>
<sequence length="71" mass="8000">MSKSCEGLLKEFARCLLESDCVKDGRPYKECAKLGEGEGVSPECVGIRMTYFRCKRGQLDMTTRIRGNKGY</sequence>
<evidence type="ECO:0000256" key="2">
    <source>
        <dbReference type="ARBA" id="ARBA00023157"/>
    </source>
</evidence>
<evidence type="ECO:0000256" key="1">
    <source>
        <dbReference type="ARBA" id="ARBA00007785"/>
    </source>
</evidence>
<gene>
    <name evidence="3" type="ORF">KFL_004500040</name>
</gene>
<proteinExistence type="inferred from homology"/>
<protein>
    <recommendedName>
        <fullName evidence="5">Cytochrome c oxidase assembly factor 5</fullName>
    </recommendedName>
</protein>
<organism evidence="3 4">
    <name type="scientific">Klebsormidium nitens</name>
    <name type="common">Green alga</name>
    <name type="synonym">Ulothrix nitens</name>
    <dbReference type="NCBI Taxonomy" id="105231"/>
    <lineage>
        <taxon>Eukaryota</taxon>
        <taxon>Viridiplantae</taxon>
        <taxon>Streptophyta</taxon>
        <taxon>Klebsormidiophyceae</taxon>
        <taxon>Klebsormidiales</taxon>
        <taxon>Klebsormidiaceae</taxon>
        <taxon>Klebsormidium</taxon>
    </lineage>
</organism>
<dbReference type="AlphaFoldDB" id="A0A1Y1ICH1"/>
<dbReference type="EMBL" id="DF237399">
    <property type="protein sequence ID" value="GAQ88664.1"/>
    <property type="molecule type" value="Genomic_DNA"/>
</dbReference>
<dbReference type="PANTHER" id="PTHR28627:SF1">
    <property type="entry name" value="CYTOCHROME C OXIDASE ASSEMBLY FACTOR 5"/>
    <property type="match status" value="1"/>
</dbReference>
<dbReference type="STRING" id="105231.A0A1Y1ICH1"/>
<reference evidence="3 4" key="1">
    <citation type="journal article" date="2014" name="Nat. Commun.">
        <title>Klebsormidium flaccidum genome reveals primary factors for plant terrestrial adaptation.</title>
        <authorList>
            <person name="Hori K."/>
            <person name="Maruyama F."/>
            <person name="Fujisawa T."/>
            <person name="Togashi T."/>
            <person name="Yamamoto N."/>
            <person name="Seo M."/>
            <person name="Sato S."/>
            <person name="Yamada T."/>
            <person name="Mori H."/>
            <person name="Tajima N."/>
            <person name="Moriyama T."/>
            <person name="Ikeuchi M."/>
            <person name="Watanabe M."/>
            <person name="Wada H."/>
            <person name="Kobayashi K."/>
            <person name="Saito M."/>
            <person name="Masuda T."/>
            <person name="Sasaki-Sekimoto Y."/>
            <person name="Mashiguchi K."/>
            <person name="Awai K."/>
            <person name="Shimojima M."/>
            <person name="Masuda S."/>
            <person name="Iwai M."/>
            <person name="Nobusawa T."/>
            <person name="Narise T."/>
            <person name="Kondo S."/>
            <person name="Saito H."/>
            <person name="Sato R."/>
            <person name="Murakawa M."/>
            <person name="Ihara Y."/>
            <person name="Oshima-Yamada Y."/>
            <person name="Ohtaka K."/>
            <person name="Satoh M."/>
            <person name="Sonobe K."/>
            <person name="Ishii M."/>
            <person name="Ohtani R."/>
            <person name="Kanamori-Sato M."/>
            <person name="Honoki R."/>
            <person name="Miyazaki D."/>
            <person name="Mochizuki H."/>
            <person name="Umetsu J."/>
            <person name="Higashi K."/>
            <person name="Shibata D."/>
            <person name="Kamiya Y."/>
            <person name="Sato N."/>
            <person name="Nakamura Y."/>
            <person name="Tabata S."/>
            <person name="Ida S."/>
            <person name="Kurokawa K."/>
            <person name="Ohta H."/>
        </authorList>
    </citation>
    <scope>NUCLEOTIDE SEQUENCE [LARGE SCALE GENOMIC DNA]</scope>
    <source>
        <strain evidence="3 4">NIES-2285</strain>
    </source>
</reference>
<keyword evidence="2" id="KW-1015">Disulfide bond</keyword>
<dbReference type="OMA" id="KKTPKEC"/>
<comment type="similarity">
    <text evidence="1">Belongs to the PET191 family.</text>
</comment>
<evidence type="ECO:0008006" key="5">
    <source>
        <dbReference type="Google" id="ProtNLM"/>
    </source>
</evidence>
<evidence type="ECO:0000313" key="4">
    <source>
        <dbReference type="Proteomes" id="UP000054558"/>
    </source>
</evidence>
<name>A0A1Y1ICH1_KLENI</name>
<dbReference type="Pfam" id="PF10203">
    <property type="entry name" value="Pet191_N"/>
    <property type="match status" value="1"/>
</dbReference>
<evidence type="ECO:0000313" key="3">
    <source>
        <dbReference type="EMBL" id="GAQ88664.1"/>
    </source>
</evidence>